<keyword evidence="2 5" id="KW-0012">Acyltransferase</keyword>
<feature type="region of interest" description="Disordered" evidence="3">
    <location>
        <begin position="232"/>
        <end position="255"/>
    </location>
</feature>
<dbReference type="Proteomes" id="UP000256541">
    <property type="component" value="Unassembled WGS sequence"/>
</dbReference>
<dbReference type="SUPFAM" id="SSF69593">
    <property type="entry name" value="Glycerol-3-phosphate (1)-acyltransferase"/>
    <property type="match status" value="1"/>
</dbReference>
<dbReference type="GO" id="GO:0003841">
    <property type="term" value="F:1-acylglycerol-3-phosphate O-acyltransferase activity"/>
    <property type="evidence" value="ECO:0007669"/>
    <property type="project" value="TreeGrafter"/>
</dbReference>
<dbReference type="AlphaFoldDB" id="A0A3E0W3V6"/>
<sequence>MVQFGNRYTSKAQAGARFVAQRLLLKPVIWSMVHVTITDRALLKEVRGPYIVVANHSSHLDAPLILGSMPSRLSRYLAAAAAADYFFDVWWRKGLTALFFNAFPVDRSANARSTGFTGKLLKAGVPLLVFPEGTRSKDGTIAPFKGGAAALCLKAGIPCIPMALVGATQAMPRGRNWPVPGRPPVRVRFGQPLIAAEGENVTDFNDRIEKVVREMHAAEFALFLAETGANVHNHPTVESADATGDSDEHPREGAA</sequence>
<reference evidence="5 6" key="1">
    <citation type="submission" date="2017-04" db="EMBL/GenBank/DDBJ databases">
        <title>Comparative genome analysis of Subtercola boreus.</title>
        <authorList>
            <person name="Cho Y.-J."/>
            <person name="Cho A."/>
            <person name="Kim O.-S."/>
            <person name="Lee J.-I."/>
        </authorList>
    </citation>
    <scope>NUCLEOTIDE SEQUENCE [LARGE SCALE GENOMIC DNA]</scope>
    <source>
        <strain evidence="5 6">P27479</strain>
    </source>
</reference>
<feature type="compositionally biased region" description="Basic and acidic residues" evidence="3">
    <location>
        <begin position="246"/>
        <end position="255"/>
    </location>
</feature>
<accession>A0A3E0W3V6</accession>
<evidence type="ECO:0000313" key="6">
    <source>
        <dbReference type="Proteomes" id="UP000256541"/>
    </source>
</evidence>
<gene>
    <name evidence="5" type="ORF">B7R22_01490</name>
</gene>
<organism evidence="5 6">
    <name type="scientific">Subtercola boreus</name>
    <dbReference type="NCBI Taxonomy" id="120213"/>
    <lineage>
        <taxon>Bacteria</taxon>
        <taxon>Bacillati</taxon>
        <taxon>Actinomycetota</taxon>
        <taxon>Actinomycetes</taxon>
        <taxon>Micrococcales</taxon>
        <taxon>Microbacteriaceae</taxon>
        <taxon>Subtercola</taxon>
    </lineage>
</organism>
<keyword evidence="1 5" id="KW-0808">Transferase</keyword>
<dbReference type="InterPro" id="IPR002123">
    <property type="entry name" value="Plipid/glycerol_acylTrfase"/>
</dbReference>
<dbReference type="CDD" id="cd07989">
    <property type="entry name" value="LPLAT_AGPAT-like"/>
    <property type="match status" value="1"/>
</dbReference>
<evidence type="ECO:0000259" key="4">
    <source>
        <dbReference type="SMART" id="SM00563"/>
    </source>
</evidence>
<dbReference type="GO" id="GO:0006654">
    <property type="term" value="P:phosphatidic acid biosynthetic process"/>
    <property type="evidence" value="ECO:0007669"/>
    <property type="project" value="TreeGrafter"/>
</dbReference>
<protein>
    <submittedName>
        <fullName evidence="5">1-acyl-sn-glycerol-3-phosphate acyltransferase</fullName>
    </submittedName>
</protein>
<evidence type="ECO:0000256" key="2">
    <source>
        <dbReference type="ARBA" id="ARBA00023315"/>
    </source>
</evidence>
<dbReference type="PANTHER" id="PTHR10434:SF11">
    <property type="entry name" value="1-ACYL-SN-GLYCEROL-3-PHOSPHATE ACYLTRANSFERASE"/>
    <property type="match status" value="1"/>
</dbReference>
<dbReference type="SMART" id="SM00563">
    <property type="entry name" value="PlsC"/>
    <property type="match status" value="1"/>
</dbReference>
<dbReference type="Pfam" id="PF01553">
    <property type="entry name" value="Acyltransferase"/>
    <property type="match status" value="1"/>
</dbReference>
<evidence type="ECO:0000313" key="5">
    <source>
        <dbReference type="EMBL" id="RFA17002.1"/>
    </source>
</evidence>
<evidence type="ECO:0000256" key="3">
    <source>
        <dbReference type="SAM" id="MobiDB-lite"/>
    </source>
</evidence>
<feature type="domain" description="Phospholipid/glycerol acyltransferase" evidence="4">
    <location>
        <begin position="50"/>
        <end position="167"/>
    </location>
</feature>
<evidence type="ECO:0000256" key="1">
    <source>
        <dbReference type="ARBA" id="ARBA00022679"/>
    </source>
</evidence>
<name>A0A3E0W3V6_9MICO</name>
<comment type="caution">
    <text evidence="5">The sequence shown here is derived from an EMBL/GenBank/DDBJ whole genome shotgun (WGS) entry which is preliminary data.</text>
</comment>
<dbReference type="PANTHER" id="PTHR10434">
    <property type="entry name" value="1-ACYL-SN-GLYCEROL-3-PHOSPHATE ACYLTRANSFERASE"/>
    <property type="match status" value="1"/>
</dbReference>
<proteinExistence type="predicted"/>
<dbReference type="EMBL" id="NBXB01000006">
    <property type="protein sequence ID" value="RFA17002.1"/>
    <property type="molecule type" value="Genomic_DNA"/>
</dbReference>